<dbReference type="RefSeq" id="WP_153354403.1">
    <property type="nucleotide sequence ID" value="NZ_JAYKOO010000002.1"/>
</dbReference>
<organism evidence="1 2">
    <name type="scientific">Endobacterium cereale</name>
    <dbReference type="NCBI Taxonomy" id="2663029"/>
    <lineage>
        <taxon>Bacteria</taxon>
        <taxon>Pseudomonadati</taxon>
        <taxon>Pseudomonadota</taxon>
        <taxon>Alphaproteobacteria</taxon>
        <taxon>Hyphomicrobiales</taxon>
        <taxon>Rhizobiaceae</taxon>
        <taxon>Endobacterium</taxon>
    </lineage>
</organism>
<dbReference type="Gene3D" id="2.30.320.10">
    <property type="entry name" value="YwqG-like"/>
    <property type="match status" value="1"/>
</dbReference>
<keyword evidence="2" id="KW-1185">Reference proteome</keyword>
<sequence length="103" mass="10787">MTAFADLLSIQRACSTLGLDTALSRTLVGTARPTIWFRHGDPVADAAVATGSSKVGGEPDLPPGMVWPTRPALADPDGTAEKLRASVNMATPCTDFVINHLAR</sequence>
<evidence type="ECO:0000313" key="1">
    <source>
        <dbReference type="EMBL" id="MQY46914.1"/>
    </source>
</evidence>
<accession>A0A6A8A843</accession>
<name>A0A6A8A843_9HYPH</name>
<reference evidence="1 2" key="1">
    <citation type="submission" date="2019-11" db="EMBL/GenBank/DDBJ databases">
        <title>Genome analysis of Rhizobacterium cereale a novel genus and species isolated from maize roots in North Spain.</title>
        <authorList>
            <person name="Menendez E."/>
            <person name="Flores-Felix J.D."/>
            <person name="Ramirez-Bahena M.-H."/>
            <person name="Igual J.M."/>
            <person name="Garcia-Fraile P."/>
            <person name="Peix A."/>
            <person name="Velazquez E."/>
        </authorList>
    </citation>
    <scope>NUCLEOTIDE SEQUENCE [LARGE SCALE GENOMIC DNA]</scope>
    <source>
        <strain evidence="1 2">RZME27</strain>
    </source>
</reference>
<comment type="caution">
    <text evidence="1">The sequence shown here is derived from an EMBL/GenBank/DDBJ whole genome shotgun (WGS) entry which is preliminary data.</text>
</comment>
<protein>
    <submittedName>
        <fullName evidence="1">Uncharacterized protein</fullName>
    </submittedName>
</protein>
<dbReference type="EMBL" id="WIXI01000043">
    <property type="protein sequence ID" value="MQY46914.1"/>
    <property type="molecule type" value="Genomic_DNA"/>
</dbReference>
<proteinExistence type="predicted"/>
<gene>
    <name evidence="1" type="ORF">GAO09_12825</name>
</gene>
<dbReference type="Proteomes" id="UP000435138">
    <property type="component" value="Unassembled WGS sequence"/>
</dbReference>
<dbReference type="AlphaFoldDB" id="A0A6A8A843"/>
<evidence type="ECO:0000313" key="2">
    <source>
        <dbReference type="Proteomes" id="UP000435138"/>
    </source>
</evidence>